<evidence type="ECO:0000313" key="2">
    <source>
        <dbReference type="EMBL" id="KZT67822.1"/>
    </source>
</evidence>
<keyword evidence="3" id="KW-1185">Reference proteome</keyword>
<evidence type="ECO:0000313" key="1">
    <source>
        <dbReference type="EMBL" id="KZT66226.1"/>
    </source>
</evidence>
<organism evidence="1 3">
    <name type="scientific">Daedalea quercina L-15889</name>
    <dbReference type="NCBI Taxonomy" id="1314783"/>
    <lineage>
        <taxon>Eukaryota</taxon>
        <taxon>Fungi</taxon>
        <taxon>Dikarya</taxon>
        <taxon>Basidiomycota</taxon>
        <taxon>Agaricomycotina</taxon>
        <taxon>Agaricomycetes</taxon>
        <taxon>Polyporales</taxon>
        <taxon>Fomitopsis</taxon>
    </lineage>
</organism>
<accession>A0A165MWW3</accession>
<gene>
    <name evidence="2" type="ORF">DAEQUDRAFT_728589</name>
    <name evidence="1" type="ORF">DAEQUDRAFT_730590</name>
</gene>
<dbReference type="EMBL" id="KV429072">
    <property type="protein sequence ID" value="KZT67822.1"/>
    <property type="molecule type" value="Genomic_DNA"/>
</dbReference>
<reference evidence="1 3" key="1">
    <citation type="journal article" date="2016" name="Mol. Biol. Evol.">
        <title>Comparative Genomics of Early-Diverging Mushroom-Forming Fungi Provides Insights into the Origins of Lignocellulose Decay Capabilities.</title>
        <authorList>
            <person name="Nagy L.G."/>
            <person name="Riley R."/>
            <person name="Tritt A."/>
            <person name="Adam C."/>
            <person name="Daum C."/>
            <person name="Floudas D."/>
            <person name="Sun H."/>
            <person name="Yadav J.S."/>
            <person name="Pangilinan J."/>
            <person name="Larsson K.H."/>
            <person name="Matsuura K."/>
            <person name="Barry K."/>
            <person name="Labutti K."/>
            <person name="Kuo R."/>
            <person name="Ohm R.A."/>
            <person name="Bhattacharya S.S."/>
            <person name="Shirouzu T."/>
            <person name="Yoshinaga Y."/>
            <person name="Martin F.M."/>
            <person name="Grigoriev I.V."/>
            <person name="Hibbett D.S."/>
        </authorList>
    </citation>
    <scope>NUCLEOTIDE SEQUENCE [LARGE SCALE GENOMIC DNA]</scope>
    <source>
        <strain evidence="1 3">L-15889</strain>
    </source>
</reference>
<proteinExistence type="predicted"/>
<dbReference type="Proteomes" id="UP000076727">
    <property type="component" value="Unassembled WGS sequence"/>
</dbReference>
<name>A0A165MWW3_9APHY</name>
<sequence length="84" mass="8795">MPPGASQMMLTAQGGQVARTIKLNCLGSVCGPTLTCLTAEAVSASLGETTAHHSRPQARITEEIDSRLCNGMALHFPFSLDHAS</sequence>
<dbReference type="AlphaFoldDB" id="A0A165MWW3"/>
<evidence type="ECO:0000313" key="3">
    <source>
        <dbReference type="Proteomes" id="UP000076727"/>
    </source>
</evidence>
<protein>
    <submittedName>
        <fullName evidence="1">Uncharacterized protein</fullName>
    </submittedName>
</protein>
<dbReference type="EMBL" id="KV429093">
    <property type="protein sequence ID" value="KZT66226.1"/>
    <property type="molecule type" value="Genomic_DNA"/>
</dbReference>